<feature type="compositionally biased region" description="Polar residues" evidence="2">
    <location>
        <begin position="283"/>
        <end position="295"/>
    </location>
</feature>
<feature type="region of interest" description="Disordered" evidence="2">
    <location>
        <begin position="1449"/>
        <end position="1541"/>
    </location>
</feature>
<feature type="compositionally biased region" description="Basic and acidic residues" evidence="2">
    <location>
        <begin position="1248"/>
        <end position="1263"/>
    </location>
</feature>
<feature type="compositionally biased region" description="Basic and acidic residues" evidence="2">
    <location>
        <begin position="410"/>
        <end position="423"/>
    </location>
</feature>
<feature type="compositionally biased region" description="Low complexity" evidence="2">
    <location>
        <begin position="2582"/>
        <end position="2594"/>
    </location>
</feature>
<feature type="region of interest" description="Disordered" evidence="2">
    <location>
        <begin position="481"/>
        <end position="539"/>
    </location>
</feature>
<feature type="region of interest" description="Disordered" evidence="2">
    <location>
        <begin position="1991"/>
        <end position="2048"/>
    </location>
</feature>
<dbReference type="InterPro" id="IPR033184">
    <property type="entry name" value="PRRC2"/>
</dbReference>
<feature type="compositionally biased region" description="Basic and acidic residues" evidence="2">
    <location>
        <begin position="1315"/>
        <end position="1324"/>
    </location>
</feature>
<name>A0ABM4BFF5_HYDVU</name>
<feature type="compositionally biased region" description="Polar residues" evidence="2">
    <location>
        <begin position="506"/>
        <end position="526"/>
    </location>
</feature>
<keyword evidence="4" id="KW-1185">Reference proteome</keyword>
<feature type="compositionally biased region" description="Basic and acidic residues" evidence="2">
    <location>
        <begin position="1861"/>
        <end position="1898"/>
    </location>
</feature>
<feature type="compositionally biased region" description="Polar residues" evidence="2">
    <location>
        <begin position="2559"/>
        <end position="2568"/>
    </location>
</feature>
<feature type="compositionally biased region" description="Polar residues" evidence="2">
    <location>
        <begin position="1131"/>
        <end position="1141"/>
    </location>
</feature>
<feature type="region of interest" description="Disordered" evidence="2">
    <location>
        <begin position="32"/>
        <end position="89"/>
    </location>
</feature>
<dbReference type="Proteomes" id="UP001652625">
    <property type="component" value="Chromosome 02"/>
</dbReference>
<feature type="region of interest" description="Disordered" evidence="2">
    <location>
        <begin position="1374"/>
        <end position="1436"/>
    </location>
</feature>
<dbReference type="Pfam" id="PF07001">
    <property type="entry name" value="BAT2_N"/>
    <property type="match status" value="1"/>
</dbReference>
<feature type="region of interest" description="Disordered" evidence="2">
    <location>
        <begin position="405"/>
        <end position="444"/>
    </location>
</feature>
<feature type="region of interest" description="Disordered" evidence="2">
    <location>
        <begin position="1297"/>
        <end position="1341"/>
    </location>
</feature>
<keyword evidence="1" id="KW-0597">Phosphoprotein</keyword>
<feature type="compositionally biased region" description="Polar residues" evidence="2">
    <location>
        <begin position="698"/>
        <end position="709"/>
    </location>
</feature>
<feature type="compositionally biased region" description="Basic and acidic residues" evidence="2">
    <location>
        <begin position="334"/>
        <end position="350"/>
    </location>
</feature>
<feature type="compositionally biased region" description="Basic and acidic residues" evidence="2">
    <location>
        <begin position="1463"/>
        <end position="1482"/>
    </location>
</feature>
<feature type="region of interest" description="Disordered" evidence="2">
    <location>
        <begin position="594"/>
        <end position="622"/>
    </location>
</feature>
<proteinExistence type="predicted"/>
<feature type="region of interest" description="Disordered" evidence="2">
    <location>
        <begin position="1809"/>
        <end position="1898"/>
    </location>
</feature>
<feature type="compositionally biased region" description="Basic and acidic residues" evidence="2">
    <location>
        <begin position="610"/>
        <end position="622"/>
    </location>
</feature>
<feature type="region of interest" description="Disordered" evidence="2">
    <location>
        <begin position="2612"/>
        <end position="2704"/>
    </location>
</feature>
<feature type="compositionally biased region" description="Polar residues" evidence="2">
    <location>
        <begin position="2666"/>
        <end position="2687"/>
    </location>
</feature>
<gene>
    <name evidence="5" type="primary">LOC100215593</name>
</gene>
<reference evidence="4" key="1">
    <citation type="submission" date="2025-05" db="UniProtKB">
        <authorList>
            <consortium name="RefSeq"/>
        </authorList>
    </citation>
    <scope>NUCLEOTIDE SEQUENCE [LARGE SCALE GENOMIC DNA]</scope>
</reference>
<evidence type="ECO:0000313" key="4">
    <source>
        <dbReference type="Proteomes" id="UP001652625"/>
    </source>
</evidence>
<sequence>MSQTSSNKGKEIPGKKYNTININQTYKSKVEKTGSGVQGVRHGMQSLGKIGQSRRVLQPASLPSLKKENSGNDPRVNLVPPTGSQGWVKKDGQNVLDGAPLGVLDTTKTTVAKNTTNNQEISLRPHAGAVPGTRIIPGGMAEDTQKPSWVCKVQPQPPQGATKYFQREFPTLGGDSEKDIAVGSHAENLEQGANHLAMVHQAFISNGQKWMEGANGAMMVPANFPQFKGDPSQMFANQRQCYPFAMSMYPGDMHNYHLHPMYMPYGPGGKVPMNLYRMPKTVSGVNPQTDQTFVNKDSDDNGWAGAQEEVDYNAKLKFDESDDSDEDVSKKKKENIQKLNSDDSKKEKAVESPPEAWSENQNFPAHIHMQAYNHQHWSRMPYGFDPRTPMPYFFIPPYSYPVVMPTPSDQSDRNTETISKEAELSTETPTSKPDDIKEADRKAKLRKVEEDIKKREAEKKNTEVDVKKVFSIEADNVVNVGMHKRSDSETSDSSRPIRDIPPRFQRQISAQKTISTVNSDGNTNDTSDSHFRIMKRKESYKSDDESFKENIVKKIDSFELIDSDKISQDEKQTLSSLNQEVLKSDQKTLPEVIDKSQKAAVSSTVYNKDAVQKNPDKEKRGLKELTDFKAEIKNQDQMKTESVLDKNIDVRFDSERFADLKLTKGHVKKKLMKEKGEVLPTTELSEREPTRAPAWNKVVSQEANQSSGVKKSLIEIQKEEEELSKKATENKLLDKCESTIENIKAQERSSPTENKFRSDTYQNKSDKYQNDRRSRFDDDSKRRYNRYERDHKKTEFSSQNESYQDHPRENYKNRSENAHKDNLTEESSLKEYDSRHDGKRGYSRYNGRDYVKKDYVAKKDRGEYDRYKRDRVGDQDRYKKDKVEGDHDKYKKERGDGEQDRYKKEKVEGDQDKFTKDRGEGEHDRYKKEKVEGEQDRYKKDKVEGEQDKFKKDRGDGEQDRYKKEKVEGAQERYKKDRGDGVQDRYKKDRGDEEYDRYKKDRGDGEYDRCKVREDNEYSRYKKDRTDKEHDRYKKDRDIESSRYKKDKGDIEYSRVKKDREVEYENRYRKDKGEYDRYKKDKVGGEFERPKFDKGDSEYNTKYKKDRGEYDKFKKDRVDSKRDGKIDKYSENLQAKSTSTELKSDSVETNRETLSEKPVNKTNDIDNTKLVAKKDVDHESSRRARDYNNRNYDRRKEYNSDYHKQEKPGSRRNERKDFDKDLSKKYLSKSSLEDENKIFSKDSAINFKDVKPENNENAEKDLTKKEDIKSVLGPKDNDVVIKDASGKEINGNILVPQKSSKYNKSKTDSSQNYFDAKEVHEAGHRRSRQSYTQDSFTHSKKGISDKVKIYQEDEELITGEEESNLKAKKTIIKSHQKSWEQDRPPRFQQKYENEDRDVYRWSGARGSQRGRTNRGRGRVVANSWSSNTEVKLNQEKVSKDISQDIQEVSINDSVEVANNEAVVEQRRPQSNRDRGCGRDRGRGRGSYKGNGSNSTNGPRSNKSDSFLVNRQQLGNNLTSSNTANPQTAADKMDSRQLGENLLTKKNVSALEDISVNSPSKKNKPVEKKRDIRKEFDLSNIASVVCIDDMKCFDSISQKSTDDDGFVKVISKKHQKKLRDKCREEEKQKFLLEQKKEASKAQKLARKEKITTKKTSTQISETSTLVREQIPTSTHVTSLPTTTVAQVSQPVTSNLQDMMGVWEPAQSLMRTSQSSSLSEQISSSVSVSSNAWQRPLTLTSSLLPDPRAVGTGKPSSAPGVIKVTVMHSQATPEAASPIITPPPLAPILSGNSVSVISDLNNSNANIKRDFSKNKSFEGKQQSSQNTHETRVISDGKKLKLNQKKEPKILSKRYMAPRFQANARKENDERTRKFSEPRKEKYSGKRDDKSRLSDKSQKSEKFCREIKSQKSIEQPVAINNDEVFLNENTSVEMQTKSLLSEEEKVVGSKKPSIKTQSSVGSYKSTDIFDEPTKDVSLQFQASQDNIVKSLCKEPEKNVNKTPQSVVKPISGDEEQSLETRSLPGSPSLAVKIPEPNLCGPSSDPGKVSDPNIKKFASSIAQEIEMNRKLLDAKKAWDETPTAWSDSASKVKTVSVVSSSSVAESAPALTEGLPATKFEQLSTVSITEVKSTEEKIAQNFPTKRTEQQNICKVKPQQQIPSEDNRSYISTNIIQVSNLSSQPNRGRYPFNGERPVQTNIYESIYGDQLRAHSNQLAYSRPGQVHSIDQVVPPMSQRPEMVLSSLPVANPNTHFYGMDASIQNSQNALLTWQMVSTTNVQPTKPLHYPTQHHQGSLFTSPVISTSPLVMSYRSGYSPQRSTASIQHQALMQHNQTAVMSPQEVGLNITDPYVGRLVGVLQPQPAQSQTRRDQFQSVLPSQPLINTNAMTLLLDPSNTQNHLSQQQRSDLMKHVHAKPFEPTSQTPPLMQSSSLLNRHHSATPLQQQVISSVFSQPTAHQQAQHKYSQPIIQRQPNHHQVNPLVAPVRPRAIHGQSSGTSPPLRTLSNHQEQVINNHQNFVYQNTLGLGHPRGSVMQSVHVTPHPMSNQYLGNYLQQQYQPNIQSRPNFNLPQNKPLGPIQRPLQISPSNFSSSKQCSSNEEFKKIQRQKMLDDTKKYFQNDGNTPSLNTSAGLASEEPSSTSQTSLSEHDKLTTDKPKDKRFDVKKSGRSGEQTRGNRNQRQKSNLSTNTLPLGKPYDLASKRSTSKV</sequence>
<feature type="region of interest" description="Disordered" evidence="2">
    <location>
        <begin position="1241"/>
        <end position="1263"/>
    </location>
</feature>
<dbReference type="InterPro" id="IPR009738">
    <property type="entry name" value="BAT2_N"/>
</dbReference>
<dbReference type="PANTHER" id="PTHR14038">
    <property type="entry name" value="BAT2 HLA-B-ASSOCIATED TRANSCRIPT 2"/>
    <property type="match status" value="1"/>
</dbReference>
<dbReference type="RefSeq" id="XP_065647702.1">
    <property type="nucleotide sequence ID" value="XM_065791630.1"/>
</dbReference>
<feature type="compositionally biased region" description="Polar residues" evidence="2">
    <location>
        <begin position="2616"/>
        <end position="2642"/>
    </location>
</feature>
<feature type="region of interest" description="Disordered" evidence="2">
    <location>
        <begin position="282"/>
        <end position="358"/>
    </location>
</feature>
<feature type="compositionally biased region" description="Basic and acidic residues" evidence="2">
    <location>
        <begin position="803"/>
        <end position="1130"/>
    </location>
</feature>
<feature type="region of interest" description="Disordered" evidence="2">
    <location>
        <begin position="741"/>
        <end position="1226"/>
    </location>
</feature>
<feature type="compositionally biased region" description="Polar residues" evidence="2">
    <location>
        <begin position="1422"/>
        <end position="1431"/>
    </location>
</feature>
<feature type="domain" description="BAT2 N-terminal" evidence="3">
    <location>
        <begin position="1"/>
        <end position="93"/>
    </location>
</feature>
<feature type="compositionally biased region" description="Basic and acidic residues" evidence="2">
    <location>
        <begin position="1377"/>
        <end position="1399"/>
    </location>
</feature>
<evidence type="ECO:0000256" key="2">
    <source>
        <dbReference type="SAM" id="MobiDB-lite"/>
    </source>
</evidence>
<feature type="compositionally biased region" description="Basic and acidic residues" evidence="2">
    <location>
        <begin position="754"/>
        <end position="795"/>
    </location>
</feature>
<organism evidence="4 5">
    <name type="scientific">Hydra vulgaris</name>
    <name type="common">Hydra</name>
    <name type="synonym">Hydra attenuata</name>
    <dbReference type="NCBI Taxonomy" id="6087"/>
    <lineage>
        <taxon>Eukaryota</taxon>
        <taxon>Metazoa</taxon>
        <taxon>Cnidaria</taxon>
        <taxon>Hydrozoa</taxon>
        <taxon>Hydroidolina</taxon>
        <taxon>Anthoathecata</taxon>
        <taxon>Aplanulata</taxon>
        <taxon>Hydridae</taxon>
        <taxon>Hydra</taxon>
    </lineage>
</organism>
<feature type="region of interest" description="Disordered" evidence="2">
    <location>
        <begin position="678"/>
        <end position="712"/>
    </location>
</feature>
<dbReference type="GeneID" id="100215593"/>
<feature type="compositionally biased region" description="Basic and acidic residues" evidence="2">
    <location>
        <begin position="1826"/>
        <end position="1847"/>
    </location>
</feature>
<feature type="compositionally biased region" description="Polar residues" evidence="2">
    <location>
        <begin position="1489"/>
        <end position="1527"/>
    </location>
</feature>
<evidence type="ECO:0000313" key="5">
    <source>
        <dbReference type="RefSeq" id="XP_065647702.1"/>
    </source>
</evidence>
<accession>A0ABM4BFF5</accession>
<dbReference type="PANTHER" id="PTHR14038:SF0">
    <property type="entry name" value="LP18708P"/>
    <property type="match status" value="1"/>
</dbReference>
<feature type="compositionally biased region" description="Basic and acidic residues" evidence="2">
    <location>
        <begin position="527"/>
        <end position="539"/>
    </location>
</feature>
<feature type="region of interest" description="Disordered" evidence="2">
    <location>
        <begin position="2559"/>
        <end position="2597"/>
    </location>
</feature>
<reference evidence="5" key="2">
    <citation type="submission" date="2025-08" db="UniProtKB">
        <authorList>
            <consortium name="RefSeq"/>
        </authorList>
    </citation>
    <scope>IDENTIFICATION</scope>
</reference>
<feature type="compositionally biased region" description="Polar residues" evidence="2">
    <location>
        <begin position="1297"/>
        <end position="1313"/>
    </location>
</feature>
<feature type="compositionally biased region" description="Basic and acidic residues" evidence="2">
    <location>
        <begin position="2643"/>
        <end position="2662"/>
    </location>
</feature>
<evidence type="ECO:0000256" key="1">
    <source>
        <dbReference type="ARBA" id="ARBA00022553"/>
    </source>
</evidence>
<feature type="compositionally biased region" description="Basic and acidic residues" evidence="2">
    <location>
        <begin position="432"/>
        <end position="444"/>
    </location>
</feature>
<protein>
    <submittedName>
        <fullName evidence="5">Uncharacterized protein LOC100215593 isoform X3</fullName>
    </submittedName>
</protein>
<evidence type="ECO:0000259" key="3">
    <source>
        <dbReference type="Pfam" id="PF07001"/>
    </source>
</evidence>
<feature type="compositionally biased region" description="Basic and acidic residues" evidence="2">
    <location>
        <begin position="1142"/>
        <end position="1224"/>
    </location>
</feature>